<evidence type="ECO:0000259" key="10">
    <source>
        <dbReference type="PROSITE" id="PS50016"/>
    </source>
</evidence>
<dbReference type="SUPFAM" id="SSF63763">
    <property type="entry name" value="SAND domain-like"/>
    <property type="match status" value="2"/>
</dbReference>
<dbReference type="Pfam" id="PF00439">
    <property type="entry name" value="Bromodomain"/>
    <property type="match status" value="1"/>
</dbReference>
<keyword evidence="1" id="KW-0597">Phosphoprotein</keyword>
<feature type="compositionally biased region" description="Basic and acidic residues" evidence="8">
    <location>
        <begin position="116"/>
        <end position="132"/>
    </location>
</feature>
<evidence type="ECO:0000256" key="4">
    <source>
        <dbReference type="ARBA" id="ARBA00022833"/>
    </source>
</evidence>
<evidence type="ECO:0000313" key="14">
    <source>
        <dbReference type="Proteomes" id="UP000829720"/>
    </source>
</evidence>
<evidence type="ECO:0000256" key="2">
    <source>
        <dbReference type="ARBA" id="ARBA00022723"/>
    </source>
</evidence>
<reference evidence="13" key="1">
    <citation type="submission" date="2021-01" db="EMBL/GenBank/DDBJ databases">
        <authorList>
            <person name="Zahm M."/>
            <person name="Roques C."/>
            <person name="Cabau C."/>
            <person name="Klopp C."/>
            <person name="Donnadieu C."/>
            <person name="Jouanno E."/>
            <person name="Lampietro C."/>
            <person name="Louis A."/>
            <person name="Herpin A."/>
            <person name="Echchiki A."/>
            <person name="Berthelot C."/>
            <person name="Parey E."/>
            <person name="Roest-Crollius H."/>
            <person name="Braasch I."/>
            <person name="Postlethwait J."/>
            <person name="Bobe J."/>
            <person name="Montfort J."/>
            <person name="Bouchez O."/>
            <person name="Begum T."/>
            <person name="Mejri S."/>
            <person name="Adams A."/>
            <person name="Chen W.-J."/>
            <person name="Guiguen Y."/>
        </authorList>
    </citation>
    <scope>NUCLEOTIDE SEQUENCE</scope>
    <source>
        <tissue evidence="13">Blood</tissue>
    </source>
</reference>
<evidence type="ECO:0000256" key="8">
    <source>
        <dbReference type="SAM" id="MobiDB-lite"/>
    </source>
</evidence>
<dbReference type="GO" id="GO:0003677">
    <property type="term" value="F:DNA binding"/>
    <property type="evidence" value="ECO:0007669"/>
    <property type="project" value="InterPro"/>
</dbReference>
<dbReference type="Pfam" id="PF03172">
    <property type="entry name" value="HSR"/>
    <property type="match status" value="1"/>
</dbReference>
<keyword evidence="3 7" id="KW-0863">Zinc-finger</keyword>
<feature type="domain" description="SAND" evidence="11">
    <location>
        <begin position="180"/>
        <end position="258"/>
    </location>
</feature>
<feature type="domain" description="SAND" evidence="11">
    <location>
        <begin position="326"/>
        <end position="406"/>
    </location>
</feature>
<dbReference type="InterPro" id="IPR013083">
    <property type="entry name" value="Znf_RING/FYVE/PHD"/>
</dbReference>
<sequence>MDPLFFLNEKDLLTFFHCKKTEISCIEQPFMFLTQLRDHHLIPEDRYQKIIRMKSQPQKQKGVYQVLDWVENQRSDCIKLFWTCVFEDHILRQYPTFQMLKRTLIDGTFDFSVNLPEKEETSEEPKKEEKPGKKNGKRRESGEEEEEDPGPSTKSTPSKKKKYQKPTYNSPIRKGSKEDIWNWPLYKVQLPVTCGDKKGTLHRDKLANGERCIFAEKRWFTPQTFEDFGGKKSSKNWKTSIRCQDTPLLKLIQEGHLSCPRFPRRKLTNQSGQRRKRLEGRQPEDTISVSDTESEDEEEEEEEGESGETETDANRDVEGQDDVPADDMSEFRSDCLSVTCGAASGTLHKYRFSSGAYGKCIRTEEKWLTPAEFVQEDAAYANTSWMKSIVCQGTPLSVLLDRRVLIFHSLLCKCRSCSKKEEDLLEQRNDDNCFVCGREGDLVCCDQCPRAFHSDCHLPALDKGALGENWLCTYCVLQVNQPIYASDRTLTQALESSVSDFMLQCQYLLLQLYHSDEQHIFSADPCKSVPRYREFIKNPMWFDKVAEKLGNRSYTSVQQFYSDVTLIFNNCAKFNRDNEFGKLGTGLSQLFHSQFRSVFSVQQ</sequence>
<dbReference type="Gene3D" id="1.20.920.10">
    <property type="entry name" value="Bromodomain-like"/>
    <property type="match status" value="1"/>
</dbReference>
<protein>
    <recommendedName>
        <fullName evidence="15">Nuclear body protein SP140-like protein</fullName>
    </recommendedName>
</protein>
<dbReference type="InterPro" id="IPR019787">
    <property type="entry name" value="Znf_PHD-finger"/>
</dbReference>
<dbReference type="InterPro" id="IPR001487">
    <property type="entry name" value="Bromodomain"/>
</dbReference>
<feature type="domain" description="Bromo" evidence="9">
    <location>
        <begin position="527"/>
        <end position="582"/>
    </location>
</feature>
<dbReference type="CDD" id="cd15541">
    <property type="entry name" value="PHD_TIF1_like"/>
    <property type="match status" value="1"/>
</dbReference>
<comment type="caution">
    <text evidence="13">The sequence shown here is derived from an EMBL/GenBank/DDBJ whole genome shotgun (WGS) entry which is preliminary data.</text>
</comment>
<dbReference type="PROSITE" id="PS51414">
    <property type="entry name" value="HSR"/>
    <property type="match status" value="1"/>
</dbReference>
<dbReference type="InterPro" id="IPR043563">
    <property type="entry name" value="Sp110/Sp140/Sp140L-like"/>
</dbReference>
<dbReference type="Pfam" id="PF00628">
    <property type="entry name" value="PHD"/>
    <property type="match status" value="1"/>
</dbReference>
<dbReference type="AlphaFoldDB" id="A0A8T3CHF8"/>
<dbReference type="InterPro" id="IPR036427">
    <property type="entry name" value="Bromodomain-like_sf"/>
</dbReference>
<feature type="compositionally biased region" description="Basic residues" evidence="8">
    <location>
        <begin position="262"/>
        <end position="278"/>
    </location>
</feature>
<dbReference type="GO" id="GO:0005634">
    <property type="term" value="C:nucleus"/>
    <property type="evidence" value="ECO:0007669"/>
    <property type="project" value="InterPro"/>
</dbReference>
<feature type="region of interest" description="Disordered" evidence="8">
    <location>
        <begin position="262"/>
        <end position="324"/>
    </location>
</feature>
<dbReference type="SUPFAM" id="SSF47370">
    <property type="entry name" value="Bromodomain"/>
    <property type="match status" value="1"/>
</dbReference>
<keyword evidence="2" id="KW-0479">Metal-binding</keyword>
<dbReference type="GO" id="GO:0008270">
    <property type="term" value="F:zinc ion binding"/>
    <property type="evidence" value="ECO:0007669"/>
    <property type="project" value="UniProtKB-KW"/>
</dbReference>
<dbReference type="PANTHER" id="PTHR46386">
    <property type="entry name" value="NUCLEAR BODY PROTEIN SP140"/>
    <property type="match status" value="1"/>
</dbReference>
<dbReference type="Gene3D" id="3.10.390.10">
    <property type="entry name" value="SAND domain-like"/>
    <property type="match status" value="2"/>
</dbReference>
<dbReference type="InterPro" id="IPR010919">
    <property type="entry name" value="SAND-like_dom_sf"/>
</dbReference>
<dbReference type="InterPro" id="IPR001965">
    <property type="entry name" value="Znf_PHD"/>
</dbReference>
<evidence type="ECO:0000256" key="3">
    <source>
        <dbReference type="ARBA" id="ARBA00022771"/>
    </source>
</evidence>
<evidence type="ECO:0000256" key="1">
    <source>
        <dbReference type="ARBA" id="ARBA00022553"/>
    </source>
</evidence>
<dbReference type="InterPro" id="IPR000770">
    <property type="entry name" value="SAND_dom"/>
</dbReference>
<dbReference type="PROSITE" id="PS50016">
    <property type="entry name" value="ZF_PHD_2"/>
    <property type="match status" value="1"/>
</dbReference>
<dbReference type="Gene3D" id="3.30.40.10">
    <property type="entry name" value="Zinc/RING finger domain, C3HC4 (zinc finger)"/>
    <property type="match status" value="1"/>
</dbReference>
<accession>A0A8T3CHF8</accession>
<evidence type="ECO:0000256" key="6">
    <source>
        <dbReference type="PROSITE-ProRule" id="PRU00035"/>
    </source>
</evidence>
<evidence type="ECO:0000259" key="11">
    <source>
        <dbReference type="PROSITE" id="PS50864"/>
    </source>
</evidence>
<evidence type="ECO:0000256" key="5">
    <source>
        <dbReference type="ARBA" id="ARBA00023117"/>
    </source>
</evidence>
<organism evidence="13 14">
    <name type="scientific">Albula goreensis</name>
    <dbReference type="NCBI Taxonomy" id="1534307"/>
    <lineage>
        <taxon>Eukaryota</taxon>
        <taxon>Metazoa</taxon>
        <taxon>Chordata</taxon>
        <taxon>Craniata</taxon>
        <taxon>Vertebrata</taxon>
        <taxon>Euteleostomi</taxon>
        <taxon>Actinopterygii</taxon>
        <taxon>Neopterygii</taxon>
        <taxon>Teleostei</taxon>
        <taxon>Albuliformes</taxon>
        <taxon>Albulidae</taxon>
        <taxon>Albula</taxon>
    </lineage>
</organism>
<dbReference type="PROSITE" id="PS50864">
    <property type="entry name" value="SAND"/>
    <property type="match status" value="2"/>
</dbReference>
<dbReference type="SUPFAM" id="SSF57903">
    <property type="entry name" value="FYVE/PHD zinc finger"/>
    <property type="match status" value="1"/>
</dbReference>
<dbReference type="Pfam" id="PF01342">
    <property type="entry name" value="SAND"/>
    <property type="match status" value="2"/>
</dbReference>
<dbReference type="SMART" id="SM00258">
    <property type="entry name" value="SAND"/>
    <property type="match status" value="2"/>
</dbReference>
<name>A0A8T3CHF8_9TELE</name>
<dbReference type="InterPro" id="IPR004865">
    <property type="entry name" value="HSR_dom"/>
</dbReference>
<dbReference type="InterPro" id="IPR011011">
    <property type="entry name" value="Znf_FYVE_PHD"/>
</dbReference>
<dbReference type="PRINTS" id="PR00503">
    <property type="entry name" value="BROMODOMAIN"/>
</dbReference>
<dbReference type="OrthoDB" id="1870062at2759"/>
<dbReference type="GO" id="GO:0000981">
    <property type="term" value="F:DNA-binding transcription factor activity, RNA polymerase II-specific"/>
    <property type="evidence" value="ECO:0007669"/>
    <property type="project" value="TreeGrafter"/>
</dbReference>
<gene>
    <name evidence="13" type="ORF">AGOR_G00227360</name>
</gene>
<evidence type="ECO:0000259" key="9">
    <source>
        <dbReference type="PROSITE" id="PS50014"/>
    </source>
</evidence>
<evidence type="ECO:0000259" key="12">
    <source>
        <dbReference type="PROSITE" id="PS51414"/>
    </source>
</evidence>
<keyword evidence="5 6" id="KW-0103">Bromodomain</keyword>
<proteinExistence type="predicted"/>
<dbReference type="Proteomes" id="UP000829720">
    <property type="component" value="Unassembled WGS sequence"/>
</dbReference>
<keyword evidence="4" id="KW-0862">Zinc</keyword>
<dbReference type="CDD" id="cd04369">
    <property type="entry name" value="Bromodomain"/>
    <property type="match status" value="1"/>
</dbReference>
<dbReference type="EMBL" id="JAERUA010000022">
    <property type="protein sequence ID" value="KAI1884533.1"/>
    <property type="molecule type" value="Genomic_DNA"/>
</dbReference>
<feature type="region of interest" description="Disordered" evidence="8">
    <location>
        <begin position="115"/>
        <end position="171"/>
    </location>
</feature>
<evidence type="ECO:0008006" key="15">
    <source>
        <dbReference type="Google" id="ProtNLM"/>
    </source>
</evidence>
<evidence type="ECO:0000313" key="13">
    <source>
        <dbReference type="EMBL" id="KAI1884533.1"/>
    </source>
</evidence>
<evidence type="ECO:0000256" key="7">
    <source>
        <dbReference type="PROSITE-ProRule" id="PRU00146"/>
    </source>
</evidence>
<feature type="domain" description="HSR" evidence="12">
    <location>
        <begin position="1"/>
        <end position="109"/>
    </location>
</feature>
<dbReference type="PANTHER" id="PTHR46386:SF1">
    <property type="entry name" value="NUCLEAR BODY PROTEIN SP140-LIKE PROTEIN"/>
    <property type="match status" value="1"/>
</dbReference>
<keyword evidence="14" id="KW-1185">Reference proteome</keyword>
<feature type="domain" description="PHD-type" evidence="10">
    <location>
        <begin position="430"/>
        <end position="478"/>
    </location>
</feature>
<dbReference type="SMART" id="SM00249">
    <property type="entry name" value="PHD"/>
    <property type="match status" value="1"/>
</dbReference>
<dbReference type="SMART" id="SM00297">
    <property type="entry name" value="BROMO"/>
    <property type="match status" value="1"/>
</dbReference>
<dbReference type="PROSITE" id="PS50014">
    <property type="entry name" value="BROMODOMAIN_2"/>
    <property type="match status" value="1"/>
</dbReference>
<feature type="compositionally biased region" description="Acidic residues" evidence="8">
    <location>
        <begin position="292"/>
        <end position="311"/>
    </location>
</feature>